<dbReference type="Proteomes" id="UP000661025">
    <property type="component" value="Unassembled WGS sequence"/>
</dbReference>
<gene>
    <name evidence="1" type="ORF">IHE70_09370</name>
</gene>
<dbReference type="EMBL" id="JACYXT010000003">
    <property type="protein sequence ID" value="MBD9723450.1"/>
    <property type="molecule type" value="Genomic_DNA"/>
</dbReference>
<protein>
    <submittedName>
        <fullName evidence="1">Uncharacterized protein</fullName>
    </submittedName>
</protein>
<dbReference type="RefSeq" id="WP_192360322.1">
    <property type="nucleotide sequence ID" value="NZ_CP119182.1"/>
</dbReference>
<proteinExistence type="predicted"/>
<dbReference type="AlphaFoldDB" id="A0A927QFC7"/>
<dbReference type="GeneID" id="79933744"/>
<name>A0A927QFC7_9ACTN</name>
<comment type="caution">
    <text evidence="1">The sequence shown here is derived from an EMBL/GenBank/DDBJ whole genome shotgun (WGS) entry which is preliminary data.</text>
</comment>
<evidence type="ECO:0000313" key="1">
    <source>
        <dbReference type="EMBL" id="MBD9723450.1"/>
    </source>
</evidence>
<organism evidence="1 2">
    <name type="scientific">Streptomyces caniscabiei</name>
    <dbReference type="NCBI Taxonomy" id="2746961"/>
    <lineage>
        <taxon>Bacteria</taxon>
        <taxon>Bacillati</taxon>
        <taxon>Actinomycetota</taxon>
        <taxon>Actinomycetes</taxon>
        <taxon>Kitasatosporales</taxon>
        <taxon>Streptomycetaceae</taxon>
        <taxon>Streptomyces</taxon>
    </lineage>
</organism>
<evidence type="ECO:0000313" key="2">
    <source>
        <dbReference type="Proteomes" id="UP000661025"/>
    </source>
</evidence>
<reference evidence="1" key="1">
    <citation type="submission" date="2020-09" db="EMBL/GenBank/DDBJ databases">
        <title>Streptomyces canutascabiei sp. nov., which causes potato common scab and is distributed across the world.</title>
        <authorList>
            <person name="Nguyen H.P."/>
            <person name="Weisberg A.J."/>
            <person name="Chang J.H."/>
            <person name="Clarke C.R."/>
        </authorList>
    </citation>
    <scope>NUCLEOTIDE SEQUENCE</scope>
    <source>
        <strain evidence="1">ID-01-6.2a</strain>
    </source>
</reference>
<sequence length="170" mass="17880">MAQEALGRLFDISAGIVPVDSQTAAMTGKRVSLKNAGGCTIVVFKAAGTANDDPVLDLQQHTAASGGTTADLDIIDHYYIKQEATLDGDETWTRVTQSAASEVTLNSTSAETQMIVVIEVDARSLSDGYDYISLDIADTGSAGAQLISCLYLLRDLAVQRTPANLIAPLS</sequence>
<accession>A0A927QFC7</accession>